<feature type="transmembrane region" description="Helical" evidence="7">
    <location>
        <begin position="197"/>
        <end position="218"/>
    </location>
</feature>
<dbReference type="PANTHER" id="PTHR22911">
    <property type="entry name" value="ACYL-MALONYL CONDENSING ENZYME-RELATED"/>
    <property type="match status" value="1"/>
</dbReference>
<dbReference type="OrthoDB" id="9812899at2"/>
<feature type="transmembrane region" description="Helical" evidence="7">
    <location>
        <begin position="225"/>
        <end position="245"/>
    </location>
</feature>
<evidence type="ECO:0000259" key="8">
    <source>
        <dbReference type="Pfam" id="PF00892"/>
    </source>
</evidence>
<feature type="transmembrane region" description="Helical" evidence="7">
    <location>
        <begin position="58"/>
        <end position="82"/>
    </location>
</feature>
<evidence type="ECO:0000256" key="5">
    <source>
        <dbReference type="ARBA" id="ARBA00023136"/>
    </source>
</evidence>
<feature type="transmembrane region" description="Helical" evidence="7">
    <location>
        <begin position="251"/>
        <end position="269"/>
    </location>
</feature>
<dbReference type="SUPFAM" id="SSF103481">
    <property type="entry name" value="Multidrug resistance efflux transporter EmrE"/>
    <property type="match status" value="2"/>
</dbReference>
<feature type="region of interest" description="Disordered" evidence="6">
    <location>
        <begin position="279"/>
        <end position="306"/>
    </location>
</feature>
<comment type="similarity">
    <text evidence="2">Belongs to the drug/metabolite transporter (DMT) superfamily. 10 TMS drug/metabolite exporter (DME) (TC 2.A.7.3) family.</text>
</comment>
<dbReference type="GO" id="GO:0016020">
    <property type="term" value="C:membrane"/>
    <property type="evidence" value="ECO:0007669"/>
    <property type="project" value="UniProtKB-SubCell"/>
</dbReference>
<evidence type="ECO:0000313" key="10">
    <source>
        <dbReference type="Proteomes" id="UP000315252"/>
    </source>
</evidence>
<protein>
    <submittedName>
        <fullName evidence="9">DMT family transporter</fullName>
    </submittedName>
</protein>
<dbReference type="AlphaFoldDB" id="A0A545T414"/>
<evidence type="ECO:0000256" key="3">
    <source>
        <dbReference type="ARBA" id="ARBA00022692"/>
    </source>
</evidence>
<keyword evidence="10" id="KW-1185">Reference proteome</keyword>
<dbReference type="Pfam" id="PF00892">
    <property type="entry name" value="EamA"/>
    <property type="match status" value="2"/>
</dbReference>
<feature type="domain" description="EamA" evidence="8">
    <location>
        <begin position="138"/>
        <end position="268"/>
    </location>
</feature>
<organism evidence="9 10">
    <name type="scientific">Denitrobaculum tricleocarpae</name>
    <dbReference type="NCBI Taxonomy" id="2591009"/>
    <lineage>
        <taxon>Bacteria</taxon>
        <taxon>Pseudomonadati</taxon>
        <taxon>Pseudomonadota</taxon>
        <taxon>Alphaproteobacteria</taxon>
        <taxon>Rhodospirillales</taxon>
        <taxon>Rhodospirillaceae</taxon>
        <taxon>Denitrobaculum</taxon>
    </lineage>
</organism>
<dbReference type="InterPro" id="IPR000620">
    <property type="entry name" value="EamA_dom"/>
</dbReference>
<proteinExistence type="inferred from homology"/>
<evidence type="ECO:0000256" key="1">
    <source>
        <dbReference type="ARBA" id="ARBA00004141"/>
    </source>
</evidence>
<feature type="transmembrane region" description="Helical" evidence="7">
    <location>
        <begin position="88"/>
        <end position="107"/>
    </location>
</feature>
<dbReference type="EMBL" id="VHSH01000013">
    <property type="protein sequence ID" value="TQV71966.1"/>
    <property type="molecule type" value="Genomic_DNA"/>
</dbReference>
<evidence type="ECO:0000256" key="6">
    <source>
        <dbReference type="SAM" id="MobiDB-lite"/>
    </source>
</evidence>
<comment type="subcellular location">
    <subcellularLocation>
        <location evidence="1">Membrane</location>
        <topology evidence="1">Multi-pass membrane protein</topology>
    </subcellularLocation>
</comment>
<sequence length="306" mass="33302">MAMLAYGVFATHDAVIKSLGANYAVFQIIFFSVLFAFVPVMVMLLVDRSEANLRPHHPWLVVVRTFTMMTSMVCAFYAFSVLPLAETYALLFATPLMITALSVPLLGETVRLRRWIAVFVGLIGVLVILRPGYSDFSLGHAAALTAATASAFSGIIVRKIGSEERSAVLILFPMLANILFMAMLLPWVYVPMPLTDLGLMASVGLLSMVAQLCVIGAFRAAPAAMVAPFQYSQIIWAVPFGFFLFGDVPDLWVAAGTSIIIGSGLFVVWRENRAEVSDTAPVSSTRNARPDAGPMPRPREKDHVLP</sequence>
<evidence type="ECO:0000256" key="7">
    <source>
        <dbReference type="SAM" id="Phobius"/>
    </source>
</evidence>
<feature type="compositionally biased region" description="Basic and acidic residues" evidence="6">
    <location>
        <begin position="297"/>
        <end position="306"/>
    </location>
</feature>
<feature type="transmembrane region" description="Helical" evidence="7">
    <location>
        <begin position="139"/>
        <end position="157"/>
    </location>
</feature>
<dbReference type="PANTHER" id="PTHR22911:SF6">
    <property type="entry name" value="SOLUTE CARRIER FAMILY 35 MEMBER G1"/>
    <property type="match status" value="1"/>
</dbReference>
<feature type="transmembrane region" description="Helical" evidence="7">
    <location>
        <begin position="169"/>
        <end position="191"/>
    </location>
</feature>
<keyword evidence="5 7" id="KW-0472">Membrane</keyword>
<evidence type="ECO:0000313" key="9">
    <source>
        <dbReference type="EMBL" id="TQV71966.1"/>
    </source>
</evidence>
<dbReference type="Proteomes" id="UP000315252">
    <property type="component" value="Unassembled WGS sequence"/>
</dbReference>
<comment type="caution">
    <text evidence="9">The sequence shown here is derived from an EMBL/GenBank/DDBJ whole genome shotgun (WGS) entry which is preliminary data.</text>
</comment>
<gene>
    <name evidence="9" type="ORF">FKG95_26420</name>
</gene>
<keyword evidence="4 7" id="KW-1133">Transmembrane helix</keyword>
<evidence type="ECO:0000256" key="2">
    <source>
        <dbReference type="ARBA" id="ARBA00009853"/>
    </source>
</evidence>
<name>A0A545T414_9PROT</name>
<feature type="transmembrane region" description="Helical" evidence="7">
    <location>
        <begin position="114"/>
        <end position="133"/>
    </location>
</feature>
<feature type="domain" description="EamA" evidence="8">
    <location>
        <begin position="2"/>
        <end position="129"/>
    </location>
</feature>
<reference evidence="9 10" key="1">
    <citation type="submission" date="2019-06" db="EMBL/GenBank/DDBJ databases">
        <title>Whole genome sequence for Rhodospirillaceae sp. R148.</title>
        <authorList>
            <person name="Wang G."/>
        </authorList>
    </citation>
    <scope>NUCLEOTIDE SEQUENCE [LARGE SCALE GENOMIC DNA]</scope>
    <source>
        <strain evidence="9 10">R148</strain>
    </source>
</reference>
<dbReference type="InterPro" id="IPR037185">
    <property type="entry name" value="EmrE-like"/>
</dbReference>
<accession>A0A545T414</accession>
<keyword evidence="3 7" id="KW-0812">Transmembrane</keyword>
<feature type="transmembrane region" description="Helical" evidence="7">
    <location>
        <begin position="24"/>
        <end position="46"/>
    </location>
</feature>
<evidence type="ECO:0000256" key="4">
    <source>
        <dbReference type="ARBA" id="ARBA00022989"/>
    </source>
</evidence>
<dbReference type="Gene3D" id="1.10.3730.20">
    <property type="match status" value="1"/>
</dbReference>